<dbReference type="SMART" id="SM00420">
    <property type="entry name" value="HTH_DEOR"/>
    <property type="match status" value="1"/>
</dbReference>
<dbReference type="SMART" id="SM01134">
    <property type="entry name" value="DeoRC"/>
    <property type="match status" value="1"/>
</dbReference>
<dbReference type="SUPFAM" id="SSF46785">
    <property type="entry name" value="Winged helix' DNA-binding domain"/>
    <property type="match status" value="1"/>
</dbReference>
<dbReference type="InterPro" id="IPR001034">
    <property type="entry name" value="DeoR_HTH"/>
</dbReference>
<dbReference type="PANTHER" id="PTHR30363">
    <property type="entry name" value="HTH-TYPE TRANSCRIPTIONAL REGULATOR SRLR-RELATED"/>
    <property type="match status" value="1"/>
</dbReference>
<evidence type="ECO:0000313" key="5">
    <source>
        <dbReference type="Proteomes" id="UP000254082"/>
    </source>
</evidence>
<organism evidence="4 5">
    <name type="scientific">Streptococcus downei MFe28</name>
    <dbReference type="NCBI Taxonomy" id="764290"/>
    <lineage>
        <taxon>Bacteria</taxon>
        <taxon>Bacillati</taxon>
        <taxon>Bacillota</taxon>
        <taxon>Bacilli</taxon>
        <taxon>Lactobacillales</taxon>
        <taxon>Streptococcaceae</taxon>
        <taxon>Streptococcus</taxon>
    </lineage>
</organism>
<reference evidence="4 5" key="1">
    <citation type="submission" date="2018-06" db="EMBL/GenBank/DDBJ databases">
        <authorList>
            <consortium name="Pathogen Informatics"/>
            <person name="Doyle S."/>
        </authorList>
    </citation>
    <scope>NUCLEOTIDE SEQUENCE [LARGE SCALE GENOMIC DNA]</scope>
    <source>
        <strain evidence="5">NCTC 11391</strain>
    </source>
</reference>
<dbReference type="AlphaFoldDB" id="A0A380JGT6"/>
<dbReference type="PANTHER" id="PTHR30363:SF56">
    <property type="entry name" value="TRANSCRIPTIONAL REGULATOR, DEOR FAMILY"/>
    <property type="match status" value="1"/>
</dbReference>
<dbReference type="Gene3D" id="3.40.50.1360">
    <property type="match status" value="1"/>
</dbReference>
<proteinExistence type="predicted"/>
<dbReference type="PROSITE" id="PS51000">
    <property type="entry name" value="HTH_DEOR_2"/>
    <property type="match status" value="1"/>
</dbReference>
<dbReference type="InterPro" id="IPR037171">
    <property type="entry name" value="NagB/RpiA_transferase-like"/>
</dbReference>
<accession>A0A380JGT6</accession>
<sequence>MDQLSQADFVTLDHLVSILKSSESTVRRDLDELEAEHKLHRIHGGAEKLHSLQEELSVQQKAIKNVQEKKLIAHAAKERICQGDVIFIEAGTTNELLVDCLNRIDITVVTNSIHHAIKLSEKGIPTVMIGGNVKISTDANVGPIALQQLNQLNFDRAFLGANGADCDNLTTPDIYEGAIKEMVIANSKETFVLADSSKLGKIYFAKFAKVEEVTLIINRSSNAIVNTIKEKTKVIEV</sequence>
<dbReference type="GO" id="GO:0003700">
    <property type="term" value="F:DNA-binding transcription factor activity"/>
    <property type="evidence" value="ECO:0007669"/>
    <property type="project" value="InterPro"/>
</dbReference>
<dbReference type="InterPro" id="IPR014036">
    <property type="entry name" value="DeoR-like_C"/>
</dbReference>
<keyword evidence="1" id="KW-0805">Transcription regulation</keyword>
<dbReference type="InterPro" id="IPR036390">
    <property type="entry name" value="WH_DNA-bd_sf"/>
</dbReference>
<name>A0A380JGT6_STRDO</name>
<evidence type="ECO:0000259" key="3">
    <source>
        <dbReference type="PROSITE" id="PS51000"/>
    </source>
</evidence>
<gene>
    <name evidence="4" type="primary">fruR</name>
    <name evidence="4" type="ORF">NCTC11391_01323</name>
</gene>
<dbReference type="Pfam" id="PF08220">
    <property type="entry name" value="HTH_DeoR"/>
    <property type="match status" value="1"/>
</dbReference>
<evidence type="ECO:0000256" key="2">
    <source>
        <dbReference type="ARBA" id="ARBA00023163"/>
    </source>
</evidence>
<dbReference type="PRINTS" id="PR00037">
    <property type="entry name" value="HTHLACR"/>
</dbReference>
<dbReference type="OrthoDB" id="9797223at2"/>
<evidence type="ECO:0000256" key="1">
    <source>
        <dbReference type="ARBA" id="ARBA00023015"/>
    </source>
</evidence>
<keyword evidence="2" id="KW-0804">Transcription</keyword>
<dbReference type="Proteomes" id="UP000254082">
    <property type="component" value="Unassembled WGS sequence"/>
</dbReference>
<dbReference type="InterPro" id="IPR050313">
    <property type="entry name" value="Carb_Metab_HTH_regulators"/>
</dbReference>
<dbReference type="EMBL" id="UHFA01000002">
    <property type="protein sequence ID" value="SUN36277.1"/>
    <property type="molecule type" value="Genomic_DNA"/>
</dbReference>
<protein>
    <submittedName>
        <fullName evidence="4">DeoR family transcriptional regulator, fructose operon transcriptional repressor</fullName>
    </submittedName>
</protein>
<feature type="domain" description="HTH deoR-type" evidence="3">
    <location>
        <begin position="1"/>
        <end position="48"/>
    </location>
</feature>
<dbReference type="Pfam" id="PF00455">
    <property type="entry name" value="DeoRC"/>
    <property type="match status" value="1"/>
</dbReference>
<dbReference type="SUPFAM" id="SSF100950">
    <property type="entry name" value="NagB/RpiA/CoA transferase-like"/>
    <property type="match status" value="1"/>
</dbReference>
<evidence type="ECO:0000313" key="4">
    <source>
        <dbReference type="EMBL" id="SUN36277.1"/>
    </source>
</evidence>
<keyword evidence="5" id="KW-1185">Reference proteome</keyword>